<evidence type="ECO:0000313" key="2">
    <source>
        <dbReference type="EMBL" id="EME86855.1"/>
    </source>
</evidence>
<dbReference type="AlphaFoldDB" id="M2ZAL3"/>
<dbReference type="RefSeq" id="XP_007923989.1">
    <property type="nucleotide sequence ID" value="XM_007925798.1"/>
</dbReference>
<keyword evidence="3" id="KW-1185">Reference proteome</keyword>
<proteinExistence type="predicted"/>
<protein>
    <submittedName>
        <fullName evidence="2">Uncharacterized protein</fullName>
    </submittedName>
</protein>
<accession>M2ZAL3</accession>
<gene>
    <name evidence="2" type="ORF">MYCFIDRAFT_210632</name>
</gene>
<organism evidence="2 3">
    <name type="scientific">Pseudocercospora fijiensis (strain CIRAD86)</name>
    <name type="common">Black leaf streak disease fungus</name>
    <name type="synonym">Mycosphaerella fijiensis</name>
    <dbReference type="NCBI Taxonomy" id="383855"/>
    <lineage>
        <taxon>Eukaryota</taxon>
        <taxon>Fungi</taxon>
        <taxon>Dikarya</taxon>
        <taxon>Ascomycota</taxon>
        <taxon>Pezizomycotina</taxon>
        <taxon>Dothideomycetes</taxon>
        <taxon>Dothideomycetidae</taxon>
        <taxon>Mycosphaerellales</taxon>
        <taxon>Mycosphaerellaceae</taxon>
        <taxon>Pseudocercospora</taxon>
    </lineage>
</organism>
<feature type="compositionally biased region" description="Basic residues" evidence="1">
    <location>
        <begin position="1"/>
        <end position="11"/>
    </location>
</feature>
<evidence type="ECO:0000256" key="1">
    <source>
        <dbReference type="SAM" id="MobiDB-lite"/>
    </source>
</evidence>
<dbReference type="Proteomes" id="UP000016932">
    <property type="component" value="Unassembled WGS sequence"/>
</dbReference>
<sequence length="156" mass="17233">MKLRGVSKWRKPYPLEPPSNLNHEHGNTSSGGSVQVCCQDKSASNQVSASFAWSREDLNNTHDDVPNMIMFLAARLALIAASSGLLCELLASPRYPHSPTAQLYNLTATAAATPAATLCRRDSTDPIPRIAKMQLWKAPKQDHDDRFEAYLHFNVT</sequence>
<dbReference type="GeneID" id="19337148"/>
<evidence type="ECO:0000313" key="3">
    <source>
        <dbReference type="Proteomes" id="UP000016932"/>
    </source>
</evidence>
<reference evidence="2 3" key="1">
    <citation type="journal article" date="2012" name="PLoS Pathog.">
        <title>Diverse lifestyles and strategies of plant pathogenesis encoded in the genomes of eighteen Dothideomycetes fungi.</title>
        <authorList>
            <person name="Ohm R.A."/>
            <person name="Feau N."/>
            <person name="Henrissat B."/>
            <person name="Schoch C.L."/>
            <person name="Horwitz B.A."/>
            <person name="Barry K.W."/>
            <person name="Condon B.J."/>
            <person name="Copeland A.C."/>
            <person name="Dhillon B."/>
            <person name="Glaser F."/>
            <person name="Hesse C.N."/>
            <person name="Kosti I."/>
            <person name="LaButti K."/>
            <person name="Lindquist E.A."/>
            <person name="Lucas S."/>
            <person name="Salamov A.A."/>
            <person name="Bradshaw R.E."/>
            <person name="Ciuffetti L."/>
            <person name="Hamelin R.C."/>
            <person name="Kema G.H.J."/>
            <person name="Lawrence C."/>
            <person name="Scott J.A."/>
            <person name="Spatafora J.W."/>
            <person name="Turgeon B.G."/>
            <person name="de Wit P.J.G.M."/>
            <person name="Zhong S."/>
            <person name="Goodwin S.B."/>
            <person name="Grigoriev I.V."/>
        </authorList>
    </citation>
    <scope>NUCLEOTIDE SEQUENCE [LARGE SCALE GENOMIC DNA]</scope>
    <source>
        <strain evidence="2 3">CIRAD86</strain>
    </source>
</reference>
<feature type="region of interest" description="Disordered" evidence="1">
    <location>
        <begin position="1"/>
        <end position="34"/>
    </location>
</feature>
<dbReference type="HOGENOM" id="CLU_1687448_0_0_1"/>
<dbReference type="VEuPathDB" id="FungiDB:MYCFIDRAFT_210632"/>
<name>M2ZAL3_PSEFD</name>
<dbReference type="KEGG" id="pfj:MYCFIDRAFT_210632"/>
<dbReference type="EMBL" id="KB446556">
    <property type="protein sequence ID" value="EME86855.1"/>
    <property type="molecule type" value="Genomic_DNA"/>
</dbReference>